<dbReference type="STRING" id="293826.Amet_4289"/>
<keyword evidence="2" id="KW-1185">Reference proteome</keyword>
<protein>
    <submittedName>
        <fullName evidence="1">Uncharacterized protein</fullName>
    </submittedName>
</protein>
<gene>
    <name evidence="1" type="ordered locus">Amet_4289</name>
</gene>
<sequence>MMKVAELVIEGEEIQKISDALYKYEDGYHADKPYMYESGDIVVLMRENYYFRISSTLMSVIIFKFINDNKVEIELVASGGKDGTLMYSWGAENSESRSIVHEIMDICTRNSWEITSIKPENLKESLLETTIDKFKKRIINPFKK</sequence>
<dbReference type="OrthoDB" id="1953828at2"/>
<evidence type="ECO:0000313" key="2">
    <source>
        <dbReference type="Proteomes" id="UP000001572"/>
    </source>
</evidence>
<dbReference type="HOGENOM" id="CLU_1792398_0_0_9"/>
<accession>A6TVZ7</accession>
<name>A6TVZ7_ALKMQ</name>
<dbReference type="AlphaFoldDB" id="A6TVZ7"/>
<organism evidence="1 2">
    <name type="scientific">Alkaliphilus metalliredigens (strain QYMF)</name>
    <dbReference type="NCBI Taxonomy" id="293826"/>
    <lineage>
        <taxon>Bacteria</taxon>
        <taxon>Bacillati</taxon>
        <taxon>Bacillota</taxon>
        <taxon>Clostridia</taxon>
        <taxon>Peptostreptococcales</taxon>
        <taxon>Natronincolaceae</taxon>
        <taxon>Alkaliphilus</taxon>
    </lineage>
</organism>
<reference evidence="2" key="1">
    <citation type="journal article" date="2016" name="Genome Announc.">
        <title>Complete genome sequence of Alkaliphilus metalliredigens strain QYMF, an alkaliphilic and metal-reducing bacterium isolated from borax-contaminated leachate ponds.</title>
        <authorList>
            <person name="Hwang C."/>
            <person name="Copeland A."/>
            <person name="Lucas S."/>
            <person name="Lapidus A."/>
            <person name="Barry K."/>
            <person name="Detter J.C."/>
            <person name="Glavina Del Rio T."/>
            <person name="Hammon N."/>
            <person name="Israni S."/>
            <person name="Dalin E."/>
            <person name="Tice H."/>
            <person name="Pitluck S."/>
            <person name="Chertkov O."/>
            <person name="Brettin T."/>
            <person name="Bruce D."/>
            <person name="Han C."/>
            <person name="Schmutz J."/>
            <person name="Larimer F."/>
            <person name="Land M.L."/>
            <person name="Hauser L."/>
            <person name="Kyrpides N."/>
            <person name="Mikhailova N."/>
            <person name="Ye Q."/>
            <person name="Zhou J."/>
            <person name="Richardson P."/>
            <person name="Fields M.W."/>
        </authorList>
    </citation>
    <scope>NUCLEOTIDE SEQUENCE [LARGE SCALE GENOMIC DNA]</scope>
    <source>
        <strain evidence="2">QYMF</strain>
    </source>
</reference>
<dbReference type="EMBL" id="CP000724">
    <property type="protein sequence ID" value="ABR50365.1"/>
    <property type="molecule type" value="Genomic_DNA"/>
</dbReference>
<proteinExistence type="predicted"/>
<dbReference type="KEGG" id="amt:Amet_4289"/>
<dbReference type="Proteomes" id="UP000001572">
    <property type="component" value="Chromosome"/>
</dbReference>
<dbReference type="RefSeq" id="WP_012065313.1">
    <property type="nucleotide sequence ID" value="NC_009633.1"/>
</dbReference>
<evidence type="ECO:0000313" key="1">
    <source>
        <dbReference type="EMBL" id="ABR50365.1"/>
    </source>
</evidence>